<dbReference type="PRINTS" id="PR00412">
    <property type="entry name" value="EPOXHYDRLASE"/>
</dbReference>
<dbReference type="InterPro" id="IPR029058">
    <property type="entry name" value="AB_hydrolase_fold"/>
</dbReference>
<evidence type="ECO:0000313" key="5">
    <source>
        <dbReference type="EnsemblMetazoa" id="ADIR002000-PA"/>
    </source>
</evidence>
<dbReference type="InterPro" id="IPR000639">
    <property type="entry name" value="Epox_hydrolase-like"/>
</dbReference>
<feature type="signal peptide" evidence="3">
    <location>
        <begin position="1"/>
        <end position="34"/>
    </location>
</feature>
<dbReference type="STRING" id="7168.A0A182N2Y8"/>
<dbReference type="VEuPathDB" id="VectorBase:ADIR002000"/>
<feature type="domain" description="AB hydrolase-1" evidence="4">
    <location>
        <begin position="73"/>
        <end position="191"/>
    </location>
</feature>
<keyword evidence="6" id="KW-1185">Reference proteome</keyword>
<dbReference type="Pfam" id="PF00561">
    <property type="entry name" value="Abhydrolase_1"/>
    <property type="match status" value="1"/>
</dbReference>
<keyword evidence="3" id="KW-0732">Signal</keyword>
<feature type="chain" id="PRO_5008129321" description="AB hydrolase-1 domain-containing protein" evidence="3">
    <location>
        <begin position="35"/>
        <end position="401"/>
    </location>
</feature>
<comment type="similarity">
    <text evidence="2">Belongs to the AB hydrolase superfamily. Epoxide hydrolase family.</text>
</comment>
<dbReference type="EnsemblMetazoa" id="ADIR002000-RA">
    <property type="protein sequence ID" value="ADIR002000-PA"/>
    <property type="gene ID" value="ADIR002000"/>
</dbReference>
<dbReference type="AlphaFoldDB" id="A0A182N2Y8"/>
<evidence type="ECO:0000256" key="2">
    <source>
        <dbReference type="ARBA" id="ARBA00038334"/>
    </source>
</evidence>
<organism evidence="5 6">
    <name type="scientific">Anopheles dirus</name>
    <dbReference type="NCBI Taxonomy" id="7168"/>
    <lineage>
        <taxon>Eukaryota</taxon>
        <taxon>Metazoa</taxon>
        <taxon>Ecdysozoa</taxon>
        <taxon>Arthropoda</taxon>
        <taxon>Hexapoda</taxon>
        <taxon>Insecta</taxon>
        <taxon>Pterygota</taxon>
        <taxon>Neoptera</taxon>
        <taxon>Endopterygota</taxon>
        <taxon>Diptera</taxon>
        <taxon>Nematocera</taxon>
        <taxon>Culicoidea</taxon>
        <taxon>Culicidae</taxon>
        <taxon>Anophelinae</taxon>
        <taxon>Anopheles</taxon>
    </lineage>
</organism>
<sequence>MDRLVIGCLGRARRVCRQWLQWIVRWLLVAFWIAEPRPFPPDTLNHSQWGEHRFVKIHKLKLHYVEKGSSDKPLMLFLHGLPDFWYTWRHQLHHFSREYWTIALDLPGFGQSEKPIYSITYKLNNLAGVVKEFVTVLGKSECILVGSEAGAMLGWHIINQYPETVSKYVMIGMPSVGVLQELYIRRALPLKVLLRSALYSRLRSLAVHLARADDYAIFDRLLGATAKPQDVEAYKYTFAQPLALERVVEAFHENFKDFLLLKEYDFRVRKSANIPGLFLFDDCLIDANAYIYMLLNIYRPLETRFLPRAGSLTHQTDPTTVNRIISDFLLEDGYLKAQLNRSTINPTERKIIVKEVCDNCHTKDHSRSREASDHHLECVANCGGKEHWHYMSTGARFPISS</sequence>
<dbReference type="Proteomes" id="UP000075884">
    <property type="component" value="Unassembled WGS sequence"/>
</dbReference>
<dbReference type="SUPFAM" id="SSF53474">
    <property type="entry name" value="alpha/beta-Hydrolases"/>
    <property type="match status" value="1"/>
</dbReference>
<dbReference type="Gene3D" id="3.40.50.1820">
    <property type="entry name" value="alpha/beta hydrolase"/>
    <property type="match status" value="1"/>
</dbReference>
<evidence type="ECO:0000256" key="3">
    <source>
        <dbReference type="SAM" id="SignalP"/>
    </source>
</evidence>
<dbReference type="GO" id="GO:0004301">
    <property type="term" value="F:epoxide hydrolase activity"/>
    <property type="evidence" value="ECO:0007669"/>
    <property type="project" value="UniProtKB-ARBA"/>
</dbReference>
<evidence type="ECO:0000256" key="1">
    <source>
        <dbReference type="ARBA" id="ARBA00022801"/>
    </source>
</evidence>
<evidence type="ECO:0000259" key="4">
    <source>
        <dbReference type="Pfam" id="PF00561"/>
    </source>
</evidence>
<protein>
    <recommendedName>
        <fullName evidence="4">AB hydrolase-1 domain-containing protein</fullName>
    </recommendedName>
</protein>
<reference evidence="6" key="1">
    <citation type="submission" date="2013-03" db="EMBL/GenBank/DDBJ databases">
        <title>The Genome Sequence of Anopheles dirus WRAIR2.</title>
        <authorList>
            <consortium name="The Broad Institute Genomics Platform"/>
            <person name="Neafsey D.E."/>
            <person name="Walton C."/>
            <person name="Walker B."/>
            <person name="Young S.K."/>
            <person name="Zeng Q."/>
            <person name="Gargeya S."/>
            <person name="Fitzgerald M."/>
            <person name="Haas B."/>
            <person name="Abouelleil A."/>
            <person name="Allen A.W."/>
            <person name="Alvarado L."/>
            <person name="Arachchi H.M."/>
            <person name="Berlin A.M."/>
            <person name="Chapman S.B."/>
            <person name="Gainer-Dewar J."/>
            <person name="Goldberg J."/>
            <person name="Griggs A."/>
            <person name="Gujja S."/>
            <person name="Hansen M."/>
            <person name="Howarth C."/>
            <person name="Imamovic A."/>
            <person name="Ireland A."/>
            <person name="Larimer J."/>
            <person name="McCowan C."/>
            <person name="Murphy C."/>
            <person name="Pearson M."/>
            <person name="Poon T.W."/>
            <person name="Priest M."/>
            <person name="Roberts A."/>
            <person name="Saif S."/>
            <person name="Shea T."/>
            <person name="Sisk P."/>
            <person name="Sykes S."/>
            <person name="Wortman J."/>
            <person name="Nusbaum C."/>
            <person name="Birren B."/>
        </authorList>
    </citation>
    <scope>NUCLEOTIDE SEQUENCE [LARGE SCALE GENOMIC DNA]</scope>
    <source>
        <strain evidence="6">WRAIR2</strain>
    </source>
</reference>
<dbReference type="PRINTS" id="PR00111">
    <property type="entry name" value="ABHYDROLASE"/>
</dbReference>
<name>A0A182N2Y8_9DIPT</name>
<reference evidence="5" key="2">
    <citation type="submission" date="2020-05" db="UniProtKB">
        <authorList>
            <consortium name="EnsemblMetazoa"/>
        </authorList>
    </citation>
    <scope>IDENTIFICATION</scope>
    <source>
        <strain evidence="5">WRAIR2</strain>
    </source>
</reference>
<accession>A0A182N2Y8</accession>
<dbReference type="PANTHER" id="PTHR43329">
    <property type="entry name" value="EPOXIDE HYDROLASE"/>
    <property type="match status" value="1"/>
</dbReference>
<dbReference type="InterPro" id="IPR000073">
    <property type="entry name" value="AB_hydrolase_1"/>
</dbReference>
<proteinExistence type="inferred from homology"/>
<evidence type="ECO:0000313" key="6">
    <source>
        <dbReference type="Proteomes" id="UP000075884"/>
    </source>
</evidence>
<keyword evidence="1" id="KW-0378">Hydrolase</keyword>